<evidence type="ECO:0000256" key="10">
    <source>
        <dbReference type="ARBA" id="ARBA00030803"/>
    </source>
</evidence>
<evidence type="ECO:0000256" key="3">
    <source>
        <dbReference type="ARBA" id="ARBA00022475"/>
    </source>
</evidence>
<evidence type="ECO:0000313" key="16">
    <source>
        <dbReference type="Proteomes" id="UP001595699"/>
    </source>
</evidence>
<evidence type="ECO:0000256" key="11">
    <source>
        <dbReference type="SAM" id="MobiDB-lite"/>
    </source>
</evidence>
<name>A0ABV7YDA7_9ACTN</name>
<dbReference type="Pfam" id="PF10099">
    <property type="entry name" value="RskA_C"/>
    <property type="match status" value="1"/>
</dbReference>
<dbReference type="PANTHER" id="PTHR37461:SF1">
    <property type="entry name" value="ANTI-SIGMA-K FACTOR RSKA"/>
    <property type="match status" value="1"/>
</dbReference>
<dbReference type="Proteomes" id="UP001595699">
    <property type="component" value="Unassembled WGS sequence"/>
</dbReference>
<evidence type="ECO:0000256" key="5">
    <source>
        <dbReference type="ARBA" id="ARBA00022989"/>
    </source>
</evidence>
<proteinExistence type="predicted"/>
<keyword evidence="5 12" id="KW-1133">Transmembrane helix</keyword>
<sequence>MNADVHSLAGPYALDALPPDERAAFEAHLASCSTCQADVDEFRLTATRLGGAVAETPPPALKNKVLTEIRQTRQLPPPVVPIKRRGTPRRTWLVAAAALVVLGGAGGVTAVQVGNAQQADRERNAIAAVLAAPDSRTFHGTVRGGGTVTLVASTNQDAAVVVLDQLPAAPQGKDYQLWMVHDNRLVSAGVVEHGKPGRVVQIMDESVEGASAFGLTVEPEGGSQQPTTAPISEVPFQT</sequence>
<keyword evidence="16" id="KW-1185">Reference proteome</keyword>
<dbReference type="Gene3D" id="1.10.10.1320">
    <property type="entry name" value="Anti-sigma factor, zinc-finger domain"/>
    <property type="match status" value="1"/>
</dbReference>
<evidence type="ECO:0000259" key="14">
    <source>
        <dbReference type="Pfam" id="PF22618"/>
    </source>
</evidence>
<evidence type="ECO:0000259" key="13">
    <source>
        <dbReference type="Pfam" id="PF10099"/>
    </source>
</evidence>
<comment type="caution">
    <text evidence="15">The sequence shown here is derived from an EMBL/GenBank/DDBJ whole genome shotgun (WGS) entry which is preliminary data.</text>
</comment>
<keyword evidence="7 12" id="KW-0472">Membrane</keyword>
<evidence type="ECO:0000256" key="7">
    <source>
        <dbReference type="ARBA" id="ARBA00023136"/>
    </source>
</evidence>
<feature type="domain" description="Anti-sigma K factor RskA C-terminal" evidence="13">
    <location>
        <begin position="94"/>
        <end position="231"/>
    </location>
</feature>
<dbReference type="InterPro" id="IPR051474">
    <property type="entry name" value="Anti-sigma-K/W_factor"/>
</dbReference>
<evidence type="ECO:0000256" key="1">
    <source>
        <dbReference type="ARBA" id="ARBA00004167"/>
    </source>
</evidence>
<evidence type="ECO:0000256" key="12">
    <source>
        <dbReference type="SAM" id="Phobius"/>
    </source>
</evidence>
<keyword evidence="3" id="KW-1003">Cell membrane</keyword>
<protein>
    <recommendedName>
        <fullName evidence="10">Regulator of SigK</fullName>
    </recommendedName>
    <alternativeName>
        <fullName evidence="9">Sigma-K anti-sigma factor RskA</fullName>
    </alternativeName>
</protein>
<keyword evidence="8" id="KW-0804">Transcription</keyword>
<feature type="region of interest" description="Disordered" evidence="11">
    <location>
        <begin position="218"/>
        <end position="238"/>
    </location>
</feature>
<evidence type="ECO:0000256" key="9">
    <source>
        <dbReference type="ARBA" id="ARBA00029829"/>
    </source>
</evidence>
<evidence type="ECO:0000256" key="2">
    <source>
        <dbReference type="ARBA" id="ARBA00004236"/>
    </source>
</evidence>
<dbReference type="RefSeq" id="WP_205123136.1">
    <property type="nucleotide sequence ID" value="NZ_JAFBCM010000001.1"/>
</dbReference>
<evidence type="ECO:0000256" key="6">
    <source>
        <dbReference type="ARBA" id="ARBA00023015"/>
    </source>
</evidence>
<evidence type="ECO:0000256" key="4">
    <source>
        <dbReference type="ARBA" id="ARBA00022692"/>
    </source>
</evidence>
<reference evidence="16" key="1">
    <citation type="journal article" date="2019" name="Int. J. Syst. Evol. Microbiol.">
        <title>The Global Catalogue of Microorganisms (GCM) 10K type strain sequencing project: providing services to taxonomists for standard genome sequencing and annotation.</title>
        <authorList>
            <consortium name="The Broad Institute Genomics Platform"/>
            <consortium name="The Broad Institute Genome Sequencing Center for Infectious Disease"/>
            <person name="Wu L."/>
            <person name="Ma J."/>
        </authorList>
    </citation>
    <scope>NUCLEOTIDE SEQUENCE [LARGE SCALE GENOMIC DNA]</scope>
    <source>
        <strain evidence="16">CGMCC 4.7241</strain>
    </source>
</reference>
<dbReference type="InterPro" id="IPR018764">
    <property type="entry name" value="RskA_C"/>
</dbReference>
<keyword evidence="4 12" id="KW-0812">Transmembrane</keyword>
<organism evidence="15 16">
    <name type="scientific">Tenggerimyces flavus</name>
    <dbReference type="NCBI Taxonomy" id="1708749"/>
    <lineage>
        <taxon>Bacteria</taxon>
        <taxon>Bacillati</taxon>
        <taxon>Actinomycetota</taxon>
        <taxon>Actinomycetes</taxon>
        <taxon>Propionibacteriales</taxon>
        <taxon>Nocardioidaceae</taxon>
        <taxon>Tenggerimyces</taxon>
    </lineage>
</organism>
<evidence type="ECO:0000256" key="8">
    <source>
        <dbReference type="ARBA" id="ARBA00023163"/>
    </source>
</evidence>
<feature type="domain" description="Anti-sigma-K factor RskA N-terminal" evidence="14">
    <location>
        <begin position="6"/>
        <end position="37"/>
    </location>
</feature>
<dbReference type="Pfam" id="PF22618">
    <property type="entry name" value="RskA_N"/>
    <property type="match status" value="1"/>
</dbReference>
<keyword evidence="6" id="KW-0805">Transcription regulation</keyword>
<dbReference type="PANTHER" id="PTHR37461">
    <property type="entry name" value="ANTI-SIGMA-K FACTOR RSKA"/>
    <property type="match status" value="1"/>
</dbReference>
<comment type="subcellular location">
    <subcellularLocation>
        <location evidence="2">Cell membrane</location>
    </subcellularLocation>
    <subcellularLocation>
        <location evidence="1">Membrane</location>
        <topology evidence="1">Single-pass membrane protein</topology>
    </subcellularLocation>
</comment>
<gene>
    <name evidence="15" type="ORF">ACFOUW_19655</name>
</gene>
<dbReference type="InterPro" id="IPR053877">
    <property type="entry name" value="RskA_N"/>
</dbReference>
<evidence type="ECO:0000313" key="15">
    <source>
        <dbReference type="EMBL" id="MFC3763067.1"/>
    </source>
</evidence>
<dbReference type="InterPro" id="IPR041916">
    <property type="entry name" value="Anti_sigma_zinc_sf"/>
</dbReference>
<accession>A0ABV7YDA7</accession>
<dbReference type="EMBL" id="JBHRZH010000017">
    <property type="protein sequence ID" value="MFC3763067.1"/>
    <property type="molecule type" value="Genomic_DNA"/>
</dbReference>
<feature type="compositionally biased region" description="Polar residues" evidence="11">
    <location>
        <begin position="222"/>
        <end position="238"/>
    </location>
</feature>
<feature type="transmembrane region" description="Helical" evidence="12">
    <location>
        <begin position="92"/>
        <end position="113"/>
    </location>
</feature>